<dbReference type="Proteomes" id="UP000255024">
    <property type="component" value="Unassembled WGS sequence"/>
</dbReference>
<accession>A0A378U4L1</accession>
<organism evidence="1 2">
    <name type="scientific">Myroides odoratus</name>
    <name type="common">Flavobacterium odoratum</name>
    <dbReference type="NCBI Taxonomy" id="256"/>
    <lineage>
        <taxon>Bacteria</taxon>
        <taxon>Pseudomonadati</taxon>
        <taxon>Bacteroidota</taxon>
        <taxon>Flavobacteriia</taxon>
        <taxon>Flavobacteriales</taxon>
        <taxon>Flavobacteriaceae</taxon>
        <taxon>Myroides</taxon>
    </lineage>
</organism>
<protein>
    <recommendedName>
        <fullName evidence="3">Lipoprotein</fullName>
    </recommendedName>
</protein>
<name>A0A378U4L1_MYROD</name>
<keyword evidence="2" id="KW-1185">Reference proteome</keyword>
<reference evidence="1 2" key="1">
    <citation type="submission" date="2018-06" db="EMBL/GenBank/DDBJ databases">
        <authorList>
            <consortium name="Pathogen Informatics"/>
            <person name="Doyle S."/>
        </authorList>
    </citation>
    <scope>NUCLEOTIDE SEQUENCE [LARGE SCALE GENOMIC DNA]</scope>
    <source>
        <strain evidence="1 2">NCTC11179</strain>
    </source>
</reference>
<gene>
    <name evidence="1" type="ORF">NCTC11179_02573</name>
</gene>
<dbReference type="RefSeq" id="WP_115091904.1">
    <property type="nucleotide sequence ID" value="NZ_CP068107.1"/>
</dbReference>
<dbReference type="PROSITE" id="PS51257">
    <property type="entry name" value="PROKAR_LIPOPROTEIN"/>
    <property type="match status" value="1"/>
</dbReference>
<sequence>MIKKYCLYLGAALLFAGCTTTDDYYDRDVFIKTEGLEQYGCYNTKDNLFVPTLKGNEFTIITNTRDYRDLVQGCYAAVDFRYFDLIIGQYWVQSNTEDIKYVYKKNRYNEYTLFVEFLQNRGGRPKYVTYNALVPKLHPLDPVFVETRESFAW</sequence>
<dbReference type="AlphaFoldDB" id="A0A378U4L1"/>
<evidence type="ECO:0000313" key="1">
    <source>
        <dbReference type="EMBL" id="STZ69083.1"/>
    </source>
</evidence>
<proteinExistence type="predicted"/>
<evidence type="ECO:0000313" key="2">
    <source>
        <dbReference type="Proteomes" id="UP000255024"/>
    </source>
</evidence>
<evidence type="ECO:0008006" key="3">
    <source>
        <dbReference type="Google" id="ProtNLM"/>
    </source>
</evidence>
<dbReference type="EMBL" id="UGQL01000002">
    <property type="protein sequence ID" value="STZ69083.1"/>
    <property type="molecule type" value="Genomic_DNA"/>
</dbReference>